<organism evidence="1 2">
    <name type="scientific">Phreatobacter aquaticus</name>
    <dbReference type="NCBI Taxonomy" id="2570229"/>
    <lineage>
        <taxon>Bacteria</taxon>
        <taxon>Pseudomonadati</taxon>
        <taxon>Pseudomonadota</taxon>
        <taxon>Alphaproteobacteria</taxon>
        <taxon>Hyphomicrobiales</taxon>
        <taxon>Phreatobacteraceae</taxon>
        <taxon>Phreatobacter</taxon>
    </lineage>
</organism>
<name>A0A4D7QSF9_9HYPH</name>
<dbReference type="EMBL" id="CP039865">
    <property type="protein sequence ID" value="QCK88913.1"/>
    <property type="molecule type" value="Genomic_DNA"/>
</dbReference>
<reference evidence="1 2" key="1">
    <citation type="submission" date="2019-04" db="EMBL/GenBank/DDBJ databases">
        <title>Phreatobacter aquaticus sp. nov.</title>
        <authorList>
            <person name="Choi A."/>
            <person name="Baek K."/>
        </authorList>
    </citation>
    <scope>NUCLEOTIDE SEQUENCE [LARGE SCALE GENOMIC DNA]</scope>
    <source>
        <strain evidence="1 2">NMCR1094</strain>
    </source>
</reference>
<gene>
    <name evidence="1" type="ORF">E8L99_22280</name>
</gene>
<dbReference type="OrthoDB" id="282960at2"/>
<evidence type="ECO:0000313" key="1">
    <source>
        <dbReference type="EMBL" id="QCK88913.1"/>
    </source>
</evidence>
<evidence type="ECO:0000313" key="2">
    <source>
        <dbReference type="Proteomes" id="UP000298588"/>
    </source>
</evidence>
<accession>A0A4D7QSF9</accession>
<dbReference type="KEGG" id="paqt:E8L99_22280"/>
<dbReference type="Proteomes" id="UP000298588">
    <property type="component" value="Chromosome"/>
</dbReference>
<dbReference type="InterPro" id="IPR018715">
    <property type="entry name" value="DUF2239"/>
</dbReference>
<keyword evidence="2" id="KW-1185">Reference proteome</keyword>
<dbReference type="AlphaFoldDB" id="A0A4D7QSF9"/>
<dbReference type="Pfam" id="PF09998">
    <property type="entry name" value="DUF2239"/>
    <property type="match status" value="1"/>
</dbReference>
<protein>
    <submittedName>
        <fullName evidence="1">DUF2239 family protein</fullName>
    </submittedName>
</protein>
<sequence>MTEQPAPHPATLTAFEGTTRIGTGDRLAVALAAHTAMAQGGGDPILVFDDASGEQVEFDLRGTAGDVAARLVPVQAPEPRGPGRPKLGVVAREVTLLPRHWDWLSRQPGGASVALRRLVETARFASETGEAGARARDAAYRFATAIAGNQPDFDEAMRALFARDVKAFEVRLARWAPDLGRHALAMAQPWFADEGKTQ</sequence>
<proteinExistence type="predicted"/>